<reference evidence="2 3" key="1">
    <citation type="journal article" date="2018" name="Mol. Plant">
        <title>The genome of Artemisia annua provides insight into the evolution of Asteraceae family and artemisinin biosynthesis.</title>
        <authorList>
            <person name="Shen Q."/>
            <person name="Zhang L."/>
            <person name="Liao Z."/>
            <person name="Wang S."/>
            <person name="Yan T."/>
            <person name="Shi P."/>
            <person name="Liu M."/>
            <person name="Fu X."/>
            <person name="Pan Q."/>
            <person name="Wang Y."/>
            <person name="Lv Z."/>
            <person name="Lu X."/>
            <person name="Zhang F."/>
            <person name="Jiang W."/>
            <person name="Ma Y."/>
            <person name="Chen M."/>
            <person name="Hao X."/>
            <person name="Li L."/>
            <person name="Tang Y."/>
            <person name="Lv G."/>
            <person name="Zhou Y."/>
            <person name="Sun X."/>
            <person name="Brodelius P.E."/>
            <person name="Rose J.K.C."/>
            <person name="Tang K."/>
        </authorList>
    </citation>
    <scope>NUCLEOTIDE SEQUENCE [LARGE SCALE GENOMIC DNA]</scope>
    <source>
        <strain evidence="3">cv. Huhao1</strain>
        <tissue evidence="2">Leaf</tissue>
    </source>
</reference>
<proteinExistence type="predicted"/>
<dbReference type="STRING" id="35608.A0A2U1P1E0"/>
<dbReference type="PANTHER" id="PTHR33116:SF78">
    <property type="entry name" value="OS12G0587133 PROTEIN"/>
    <property type="match status" value="1"/>
</dbReference>
<dbReference type="PANTHER" id="PTHR33116">
    <property type="entry name" value="REVERSE TRANSCRIPTASE ZINC-BINDING DOMAIN-CONTAINING PROTEIN-RELATED-RELATED"/>
    <property type="match status" value="1"/>
</dbReference>
<sequence length="207" mass="24601">MVRDRWVDEQWQWNWDRSMPEGGRTGQQFIDMQQALHQLELSDREDTWQCTLQHDGSFIVACIRKHIDEKTLHSRDTETRWNNLVPIKVNILVWRLRMDRLPTRENLMVRGIDVPSILCPSCRAAMEDTDHVFVKCDIAVQIWKRIFRWIDMDQPMFGVISDVFNWIDVVNVRQKARGVLDAIFISAMWVMWQYRNNVIFGAVTQPA</sequence>
<keyword evidence="2" id="KW-0808">Transferase</keyword>
<gene>
    <name evidence="2" type="ORF">CTI12_AA205410</name>
</gene>
<dbReference type="InterPro" id="IPR026960">
    <property type="entry name" value="RVT-Znf"/>
</dbReference>
<evidence type="ECO:0000313" key="3">
    <source>
        <dbReference type="Proteomes" id="UP000245207"/>
    </source>
</evidence>
<accession>A0A2U1P1E0</accession>
<dbReference type="Proteomes" id="UP000245207">
    <property type="component" value="Unassembled WGS sequence"/>
</dbReference>
<keyword evidence="2" id="KW-0548">Nucleotidyltransferase</keyword>
<protein>
    <submittedName>
        <fullName evidence="2">RNA-directed DNA polymerase, eukaryota, Reverse transcriptase zinc-binding domain protein</fullName>
    </submittedName>
</protein>
<keyword evidence="3" id="KW-1185">Reference proteome</keyword>
<evidence type="ECO:0000313" key="2">
    <source>
        <dbReference type="EMBL" id="PWA79583.1"/>
    </source>
</evidence>
<dbReference type="EMBL" id="PKPP01001837">
    <property type="protein sequence ID" value="PWA79583.1"/>
    <property type="molecule type" value="Genomic_DNA"/>
</dbReference>
<dbReference type="Pfam" id="PF13966">
    <property type="entry name" value="zf-RVT"/>
    <property type="match status" value="1"/>
</dbReference>
<name>A0A2U1P1E0_ARTAN</name>
<comment type="caution">
    <text evidence="2">The sequence shown here is derived from an EMBL/GenBank/DDBJ whole genome shotgun (WGS) entry which is preliminary data.</text>
</comment>
<organism evidence="2 3">
    <name type="scientific">Artemisia annua</name>
    <name type="common">Sweet wormwood</name>
    <dbReference type="NCBI Taxonomy" id="35608"/>
    <lineage>
        <taxon>Eukaryota</taxon>
        <taxon>Viridiplantae</taxon>
        <taxon>Streptophyta</taxon>
        <taxon>Embryophyta</taxon>
        <taxon>Tracheophyta</taxon>
        <taxon>Spermatophyta</taxon>
        <taxon>Magnoliopsida</taxon>
        <taxon>eudicotyledons</taxon>
        <taxon>Gunneridae</taxon>
        <taxon>Pentapetalae</taxon>
        <taxon>asterids</taxon>
        <taxon>campanulids</taxon>
        <taxon>Asterales</taxon>
        <taxon>Asteraceae</taxon>
        <taxon>Asteroideae</taxon>
        <taxon>Anthemideae</taxon>
        <taxon>Artemisiinae</taxon>
        <taxon>Artemisia</taxon>
    </lineage>
</organism>
<evidence type="ECO:0000259" key="1">
    <source>
        <dbReference type="Pfam" id="PF13966"/>
    </source>
</evidence>
<dbReference type="OrthoDB" id="1681958at2759"/>
<dbReference type="AlphaFoldDB" id="A0A2U1P1E0"/>
<keyword evidence="2" id="KW-0695">RNA-directed DNA polymerase</keyword>
<dbReference type="GO" id="GO:0003964">
    <property type="term" value="F:RNA-directed DNA polymerase activity"/>
    <property type="evidence" value="ECO:0007669"/>
    <property type="project" value="UniProtKB-KW"/>
</dbReference>
<feature type="domain" description="Reverse transcriptase zinc-binding" evidence="1">
    <location>
        <begin position="66"/>
        <end position="143"/>
    </location>
</feature>